<evidence type="ECO:0000313" key="2">
    <source>
        <dbReference type="Proteomes" id="UP000266723"/>
    </source>
</evidence>
<sequence length="224" mass="25424">MFLDRSTSFGSEHEIAYGRIPTRYNRIHGVSSTTTGSRNGYKIRYHHGETDYEYCSTSEPQPAVRTVPSEISEEIPTNSPRKCFFGMSSESLILGIPSEFSEEIPRKFYFPTRNFRRPFSSLDLLCDGKPKLSTLRNGGDDAVAETPPWNLRTRQAACNELGDEPTSIIGVNRGRNEGCSDGDSQKLKFSVSLLMEEIEKDFTAFVGKNFPQDQRRDQELFRIE</sequence>
<dbReference type="EMBL" id="QGKV02001507">
    <property type="protein sequence ID" value="KAF3532357.1"/>
    <property type="molecule type" value="Genomic_DNA"/>
</dbReference>
<comment type="caution">
    <text evidence="1">The sequence shown here is derived from an EMBL/GenBank/DDBJ whole genome shotgun (WGS) entry which is preliminary data.</text>
</comment>
<dbReference type="Proteomes" id="UP000266723">
    <property type="component" value="Unassembled WGS sequence"/>
</dbReference>
<evidence type="ECO:0000313" key="1">
    <source>
        <dbReference type="EMBL" id="KAF3532357.1"/>
    </source>
</evidence>
<name>A0ABQ7BJ55_BRACR</name>
<accession>A0ABQ7BJ55</accession>
<gene>
    <name evidence="1" type="ORF">DY000_02041677</name>
</gene>
<protein>
    <submittedName>
        <fullName evidence="1">Uncharacterized protein</fullName>
    </submittedName>
</protein>
<proteinExistence type="predicted"/>
<keyword evidence="2" id="KW-1185">Reference proteome</keyword>
<organism evidence="1 2">
    <name type="scientific">Brassica cretica</name>
    <name type="common">Mustard</name>
    <dbReference type="NCBI Taxonomy" id="69181"/>
    <lineage>
        <taxon>Eukaryota</taxon>
        <taxon>Viridiplantae</taxon>
        <taxon>Streptophyta</taxon>
        <taxon>Embryophyta</taxon>
        <taxon>Tracheophyta</taxon>
        <taxon>Spermatophyta</taxon>
        <taxon>Magnoliopsida</taxon>
        <taxon>eudicotyledons</taxon>
        <taxon>Gunneridae</taxon>
        <taxon>Pentapetalae</taxon>
        <taxon>rosids</taxon>
        <taxon>malvids</taxon>
        <taxon>Brassicales</taxon>
        <taxon>Brassicaceae</taxon>
        <taxon>Brassiceae</taxon>
        <taxon>Brassica</taxon>
    </lineage>
</organism>
<reference evidence="1 2" key="1">
    <citation type="journal article" date="2020" name="BMC Genomics">
        <title>Intraspecific diversification of the crop wild relative Brassica cretica Lam. using demographic model selection.</title>
        <authorList>
            <person name="Kioukis A."/>
            <person name="Michalopoulou V.A."/>
            <person name="Briers L."/>
            <person name="Pirintsos S."/>
            <person name="Studholme D.J."/>
            <person name="Pavlidis P."/>
            <person name="Sarris P.F."/>
        </authorList>
    </citation>
    <scope>NUCLEOTIDE SEQUENCE [LARGE SCALE GENOMIC DNA]</scope>
    <source>
        <strain evidence="2">cv. PFS-1207/04</strain>
    </source>
</reference>